<gene>
    <name evidence="3" type="ORF">PPL_03691</name>
</gene>
<name>D3B6E3_HETP5</name>
<dbReference type="InParanoid" id="D3B6E3"/>
<sequence length="203" mass="24103">MDEFKSNLLNIYNLIKFDHSTLEWKLKNHPPKWSDLRTYYLLLAMVMPTVVMLLFLHLMRDIWSSIALFHLSCVVLSTIYMISYHLTNNNKTVTLTDKQPLLYDHSSIINKQNSFSDVYDDQQQQQQQDYHQDQQNQPDQQKQQQHIILNLHSNNDNKLIPWYSKVHQSFKPKTQYYIGILLFIFSVGIGLALYYTIAGEHHQ</sequence>
<dbReference type="Proteomes" id="UP000001396">
    <property type="component" value="Unassembled WGS sequence"/>
</dbReference>
<evidence type="ECO:0000313" key="4">
    <source>
        <dbReference type="Proteomes" id="UP000001396"/>
    </source>
</evidence>
<dbReference type="GeneID" id="31359178"/>
<comment type="caution">
    <text evidence="3">The sequence shown here is derived from an EMBL/GenBank/DDBJ whole genome shotgun (WGS) entry which is preliminary data.</text>
</comment>
<feature type="compositionally biased region" description="Low complexity" evidence="1">
    <location>
        <begin position="121"/>
        <end position="144"/>
    </location>
</feature>
<keyword evidence="2" id="KW-0472">Membrane</keyword>
<dbReference type="AlphaFoldDB" id="D3B6E3"/>
<feature type="transmembrane region" description="Helical" evidence="2">
    <location>
        <begin position="176"/>
        <end position="197"/>
    </location>
</feature>
<evidence type="ECO:0000313" key="3">
    <source>
        <dbReference type="EMBL" id="EFA82913.1"/>
    </source>
</evidence>
<keyword evidence="2" id="KW-0812">Transmembrane</keyword>
<keyword evidence="4" id="KW-1185">Reference proteome</keyword>
<evidence type="ECO:0000256" key="1">
    <source>
        <dbReference type="SAM" id="MobiDB-lite"/>
    </source>
</evidence>
<evidence type="ECO:0000256" key="2">
    <source>
        <dbReference type="SAM" id="Phobius"/>
    </source>
</evidence>
<dbReference type="RefSeq" id="XP_020435030.1">
    <property type="nucleotide sequence ID" value="XM_020574616.1"/>
</dbReference>
<feature type="transmembrane region" description="Helical" evidence="2">
    <location>
        <begin position="62"/>
        <end position="82"/>
    </location>
</feature>
<organism evidence="3 4">
    <name type="scientific">Heterostelium pallidum (strain ATCC 26659 / Pp 5 / PN500)</name>
    <name type="common">Cellular slime mold</name>
    <name type="synonym">Polysphondylium pallidum</name>
    <dbReference type="NCBI Taxonomy" id="670386"/>
    <lineage>
        <taxon>Eukaryota</taxon>
        <taxon>Amoebozoa</taxon>
        <taxon>Evosea</taxon>
        <taxon>Eumycetozoa</taxon>
        <taxon>Dictyostelia</taxon>
        <taxon>Acytosteliales</taxon>
        <taxon>Acytosteliaceae</taxon>
        <taxon>Heterostelium</taxon>
    </lineage>
</organism>
<dbReference type="EMBL" id="ADBJ01000017">
    <property type="protein sequence ID" value="EFA82913.1"/>
    <property type="molecule type" value="Genomic_DNA"/>
</dbReference>
<accession>D3B6E3</accession>
<proteinExistence type="predicted"/>
<keyword evidence="2" id="KW-1133">Transmembrane helix</keyword>
<protein>
    <submittedName>
        <fullName evidence="3">Uncharacterized protein</fullName>
    </submittedName>
</protein>
<feature type="transmembrane region" description="Helical" evidence="2">
    <location>
        <begin position="39"/>
        <end position="56"/>
    </location>
</feature>
<reference evidence="3 4" key="1">
    <citation type="journal article" date="2011" name="Genome Res.">
        <title>Phylogeny-wide analysis of social amoeba genomes highlights ancient origins for complex intercellular communication.</title>
        <authorList>
            <person name="Heidel A.J."/>
            <person name="Lawal H.M."/>
            <person name="Felder M."/>
            <person name="Schilde C."/>
            <person name="Helps N.R."/>
            <person name="Tunggal B."/>
            <person name="Rivero F."/>
            <person name="John U."/>
            <person name="Schleicher M."/>
            <person name="Eichinger L."/>
            <person name="Platzer M."/>
            <person name="Noegel A.A."/>
            <person name="Schaap P."/>
            <person name="Gloeckner G."/>
        </authorList>
    </citation>
    <scope>NUCLEOTIDE SEQUENCE [LARGE SCALE GENOMIC DNA]</scope>
    <source>
        <strain evidence="4">ATCC 26659 / Pp 5 / PN500</strain>
    </source>
</reference>
<feature type="region of interest" description="Disordered" evidence="1">
    <location>
        <begin position="120"/>
        <end position="144"/>
    </location>
</feature>